<dbReference type="AlphaFoldDB" id="A0A7S8CCZ9"/>
<sequence length="69" mass="7478">MKSDSRHPIKSFALYSTIVSQLAGCPVIGMLIGKWMDQQLLTSPWCMVTGLLLGFAAGILAVIKTINKL</sequence>
<organism evidence="2 3">
    <name type="scientific">Mangrovibacillus cuniculi</name>
    <dbReference type="NCBI Taxonomy" id="2593652"/>
    <lineage>
        <taxon>Bacteria</taxon>
        <taxon>Bacillati</taxon>
        <taxon>Bacillota</taxon>
        <taxon>Bacilli</taxon>
        <taxon>Bacillales</taxon>
        <taxon>Bacillaceae</taxon>
        <taxon>Mangrovibacillus</taxon>
    </lineage>
</organism>
<dbReference type="InterPro" id="IPR032820">
    <property type="entry name" value="ATPase_put"/>
</dbReference>
<keyword evidence="3" id="KW-1185">Reference proteome</keyword>
<accession>A0A7S8CCZ9</accession>
<keyword evidence="1" id="KW-0472">Membrane</keyword>
<evidence type="ECO:0000313" key="2">
    <source>
        <dbReference type="EMBL" id="QPC47709.1"/>
    </source>
</evidence>
<keyword evidence="1" id="KW-1133">Transmembrane helix</keyword>
<dbReference type="Proteomes" id="UP000593626">
    <property type="component" value="Chromosome"/>
</dbReference>
<feature type="transmembrane region" description="Helical" evidence="1">
    <location>
        <begin position="42"/>
        <end position="63"/>
    </location>
</feature>
<dbReference type="Pfam" id="PF09527">
    <property type="entry name" value="ATPase_gene1"/>
    <property type="match status" value="1"/>
</dbReference>
<evidence type="ECO:0000313" key="3">
    <source>
        <dbReference type="Proteomes" id="UP000593626"/>
    </source>
</evidence>
<name>A0A7S8CCZ9_9BACI</name>
<gene>
    <name evidence="2" type="ORF">G8O30_12455</name>
</gene>
<reference evidence="2 3" key="1">
    <citation type="submission" date="2019-07" db="EMBL/GenBank/DDBJ databases">
        <title>Genome sequence of 2 isolates from Red Sea Mangroves.</title>
        <authorList>
            <person name="Sefrji F."/>
            <person name="Michoud G."/>
            <person name="Merlino G."/>
            <person name="Daffonchio D."/>
        </authorList>
    </citation>
    <scope>NUCLEOTIDE SEQUENCE [LARGE SCALE GENOMIC DNA]</scope>
    <source>
        <strain evidence="2 3">R1DC41</strain>
    </source>
</reference>
<protein>
    <submittedName>
        <fullName evidence="2">AtpZ/AtpI family protein</fullName>
    </submittedName>
</protein>
<dbReference type="RefSeq" id="WP_275576491.1">
    <property type="nucleotide sequence ID" value="NZ_CP049742.1"/>
</dbReference>
<keyword evidence="1" id="KW-0812">Transmembrane</keyword>
<dbReference type="KEGG" id="mcui:G8O30_12455"/>
<feature type="transmembrane region" description="Helical" evidence="1">
    <location>
        <begin position="12"/>
        <end position="36"/>
    </location>
</feature>
<dbReference type="EMBL" id="CP049742">
    <property type="protein sequence ID" value="QPC47709.1"/>
    <property type="molecule type" value="Genomic_DNA"/>
</dbReference>
<proteinExistence type="predicted"/>
<evidence type="ECO:0000256" key="1">
    <source>
        <dbReference type="SAM" id="Phobius"/>
    </source>
</evidence>